<name>A0ABW4DI82_9BACL</name>
<accession>A0ABW4DI82</accession>
<evidence type="ECO:0000313" key="2">
    <source>
        <dbReference type="Proteomes" id="UP001597340"/>
    </source>
</evidence>
<dbReference type="RefSeq" id="WP_377571294.1">
    <property type="nucleotide sequence ID" value="NZ_JBHTNZ010000211.1"/>
</dbReference>
<protein>
    <submittedName>
        <fullName evidence="1">Uncharacterized protein</fullName>
    </submittedName>
</protein>
<gene>
    <name evidence="1" type="ORF">ACFQ5D_24505</name>
</gene>
<reference evidence="2" key="1">
    <citation type="journal article" date="2019" name="Int. J. Syst. Evol. Microbiol.">
        <title>The Global Catalogue of Microorganisms (GCM) 10K type strain sequencing project: providing services to taxonomists for standard genome sequencing and annotation.</title>
        <authorList>
            <consortium name="The Broad Institute Genomics Platform"/>
            <consortium name="The Broad Institute Genome Sequencing Center for Infectious Disease"/>
            <person name="Wu L."/>
            <person name="Ma J."/>
        </authorList>
    </citation>
    <scope>NUCLEOTIDE SEQUENCE [LARGE SCALE GENOMIC DNA]</scope>
    <source>
        <strain evidence="2">CCM 9147</strain>
    </source>
</reference>
<dbReference type="EMBL" id="JBHTNZ010000211">
    <property type="protein sequence ID" value="MFD1464387.1"/>
    <property type="molecule type" value="Genomic_DNA"/>
</dbReference>
<keyword evidence="2" id="KW-1185">Reference proteome</keyword>
<organism evidence="1 2">
    <name type="scientific">Paenibacillus farraposensis</name>
    <dbReference type="NCBI Taxonomy" id="2807095"/>
    <lineage>
        <taxon>Bacteria</taxon>
        <taxon>Bacillati</taxon>
        <taxon>Bacillota</taxon>
        <taxon>Bacilli</taxon>
        <taxon>Bacillales</taxon>
        <taxon>Paenibacillaceae</taxon>
        <taxon>Paenibacillus</taxon>
    </lineage>
</organism>
<dbReference type="Proteomes" id="UP001597340">
    <property type="component" value="Unassembled WGS sequence"/>
</dbReference>
<proteinExistence type="predicted"/>
<feature type="non-terminal residue" evidence="1">
    <location>
        <position position="1"/>
    </location>
</feature>
<comment type="caution">
    <text evidence="1">The sequence shown here is derived from an EMBL/GenBank/DDBJ whole genome shotgun (WGS) entry which is preliminary data.</text>
</comment>
<sequence>FFEEDRPFQVAPLLTNSTITCAGRHPASRPSCQRAAISPHFPIKKSAPLHQKGADCLIIRYP</sequence>
<evidence type="ECO:0000313" key="1">
    <source>
        <dbReference type="EMBL" id="MFD1464387.1"/>
    </source>
</evidence>